<dbReference type="STRING" id="147828.A0A4S2MCJ9"/>
<dbReference type="Gene3D" id="3.40.33.10">
    <property type="entry name" value="CAP"/>
    <property type="match status" value="1"/>
</dbReference>
<dbReference type="PROSITE" id="PS51257">
    <property type="entry name" value="PROKAR_LIPOPROTEIN"/>
    <property type="match status" value="1"/>
</dbReference>
<dbReference type="InterPro" id="IPR001283">
    <property type="entry name" value="CRISP-related"/>
</dbReference>
<dbReference type="Pfam" id="PF00188">
    <property type="entry name" value="CAP"/>
    <property type="match status" value="1"/>
</dbReference>
<organism evidence="3 4">
    <name type="scientific">Opisthorchis felineus</name>
    <dbReference type="NCBI Taxonomy" id="147828"/>
    <lineage>
        <taxon>Eukaryota</taxon>
        <taxon>Metazoa</taxon>
        <taxon>Spiralia</taxon>
        <taxon>Lophotrochozoa</taxon>
        <taxon>Platyhelminthes</taxon>
        <taxon>Trematoda</taxon>
        <taxon>Digenea</taxon>
        <taxon>Opisthorchiida</taxon>
        <taxon>Opisthorchiata</taxon>
        <taxon>Opisthorchiidae</taxon>
        <taxon>Opisthorchis</taxon>
    </lineage>
</organism>
<name>A0A4S2MCJ9_OPIFE</name>
<evidence type="ECO:0000313" key="3">
    <source>
        <dbReference type="EMBL" id="TGZ74322.1"/>
    </source>
</evidence>
<dbReference type="InterPro" id="IPR035940">
    <property type="entry name" value="CAP_sf"/>
</dbReference>
<evidence type="ECO:0000259" key="2">
    <source>
        <dbReference type="SMART" id="SM00198"/>
    </source>
</evidence>
<evidence type="ECO:0000313" key="4">
    <source>
        <dbReference type="Proteomes" id="UP000308267"/>
    </source>
</evidence>
<dbReference type="AlphaFoldDB" id="A0A4S2MCJ9"/>
<sequence length="252" mass="28648">MRSRNKVDPFLHGWVILTLLGCGLMQPALYTDEDFLQRHNKFRQMLLDGKVPYQPIPKYLPPLRWNPDLRERARRWAERCILGRRRFPGEGENLAAAGAPFPDPVESWFNESEYYEFGPVQEESVYSSPEYTQLMAVRSTEVGCYMHFCPMITFPSGRKYRNYYYTVCRYSPPGNVIGEEPYEPVDKDSQADTTTTTKVTATPITTTTPTTKTSTTAQTTKATTTTPIFTTTTTNTPTTTMSTDTELDPAVC</sequence>
<dbReference type="CDD" id="cd05380">
    <property type="entry name" value="CAP_euk"/>
    <property type="match status" value="1"/>
</dbReference>
<dbReference type="PANTHER" id="PTHR10334">
    <property type="entry name" value="CYSTEINE-RICH SECRETORY PROTEIN-RELATED"/>
    <property type="match status" value="1"/>
</dbReference>
<dbReference type="OrthoDB" id="414826at2759"/>
<dbReference type="Proteomes" id="UP000308267">
    <property type="component" value="Unassembled WGS sequence"/>
</dbReference>
<feature type="domain" description="SCP" evidence="2">
    <location>
        <begin position="30"/>
        <end position="178"/>
    </location>
</feature>
<dbReference type="InterPro" id="IPR014044">
    <property type="entry name" value="CAP_dom"/>
</dbReference>
<feature type="compositionally biased region" description="Low complexity" evidence="1">
    <location>
        <begin position="193"/>
        <end position="244"/>
    </location>
</feature>
<reference evidence="3 4" key="1">
    <citation type="journal article" date="2019" name="BMC Genomics">
        <title>New insights from Opisthorchis felineus genome: update on genomics of the epidemiologically important liver flukes.</title>
        <authorList>
            <person name="Ershov N.I."/>
            <person name="Mordvinov V.A."/>
            <person name="Prokhortchouk E.B."/>
            <person name="Pakharukova M.Y."/>
            <person name="Gunbin K.V."/>
            <person name="Ustyantsev K."/>
            <person name="Genaev M.A."/>
            <person name="Blinov A.G."/>
            <person name="Mazur A."/>
            <person name="Boulygina E."/>
            <person name="Tsygankova S."/>
            <person name="Khrameeva E."/>
            <person name="Chekanov N."/>
            <person name="Fan G."/>
            <person name="Xiao A."/>
            <person name="Zhang H."/>
            <person name="Xu X."/>
            <person name="Yang H."/>
            <person name="Solovyev V."/>
            <person name="Lee S.M."/>
            <person name="Liu X."/>
            <person name="Afonnikov D.A."/>
            <person name="Skryabin K.G."/>
        </authorList>
    </citation>
    <scope>NUCLEOTIDE SEQUENCE [LARGE SCALE GENOMIC DNA]</scope>
    <source>
        <strain evidence="3">AK-0245</strain>
        <tissue evidence="3">Whole organism</tissue>
    </source>
</reference>
<protein>
    <recommendedName>
        <fullName evidence="2">SCP domain-containing protein</fullName>
    </recommendedName>
</protein>
<gene>
    <name evidence="3" type="ORF">CRM22_001000</name>
</gene>
<dbReference type="PRINTS" id="PR00837">
    <property type="entry name" value="V5TPXLIKE"/>
</dbReference>
<dbReference type="EMBL" id="SJOL01001950">
    <property type="protein sequence ID" value="TGZ74322.1"/>
    <property type="molecule type" value="Genomic_DNA"/>
</dbReference>
<keyword evidence="4" id="KW-1185">Reference proteome</keyword>
<proteinExistence type="predicted"/>
<dbReference type="SMART" id="SM00198">
    <property type="entry name" value="SCP"/>
    <property type="match status" value="1"/>
</dbReference>
<feature type="region of interest" description="Disordered" evidence="1">
    <location>
        <begin position="182"/>
        <end position="252"/>
    </location>
</feature>
<accession>A0A4S2MCJ9</accession>
<dbReference type="SUPFAM" id="SSF55797">
    <property type="entry name" value="PR-1-like"/>
    <property type="match status" value="1"/>
</dbReference>
<evidence type="ECO:0000256" key="1">
    <source>
        <dbReference type="SAM" id="MobiDB-lite"/>
    </source>
</evidence>
<comment type="caution">
    <text evidence="3">The sequence shown here is derived from an EMBL/GenBank/DDBJ whole genome shotgun (WGS) entry which is preliminary data.</text>
</comment>